<name>A0A7V4AKU6_9DEIN</name>
<comment type="caution">
    <text evidence="1">The sequence shown here is derived from an EMBL/GenBank/DDBJ whole genome shotgun (WGS) entry which is preliminary data.</text>
</comment>
<sequence length="302" mass="33000">MKTRGFFEGETEKALGPLSRFLRAVLQGEEGSSFSLHLGKQSLALFAKGDEDFLSWQYKSEERKAAHYSLSLEASREGKVALKLPFGWLPLAGGSSAFAHLRLRSLRGKNFLRHLAALEAVEAVLAEALPDGAKAWKEVLEPALARLAEARELLARNAAGEPLSSLGPFRLLRLGRKGVLWNAEANPNVHALLEGVREWREALDGGLEGDYCGPVPGSPGLLLEAEVVLNENADPLMRLKRLALRDLSLRPQGGKPLLAYYEDWPKAIPRAFGLGEKVVQALERGELEEAARLASLEALEVV</sequence>
<accession>A0A7V4AKU6</accession>
<organism evidence="1">
    <name type="scientific">Thermus tengchongensis</name>
    <dbReference type="NCBI Taxonomy" id="1214928"/>
    <lineage>
        <taxon>Bacteria</taxon>
        <taxon>Thermotogati</taxon>
        <taxon>Deinococcota</taxon>
        <taxon>Deinococci</taxon>
        <taxon>Thermales</taxon>
        <taxon>Thermaceae</taxon>
        <taxon>Thermus</taxon>
    </lineage>
</organism>
<reference evidence="1" key="1">
    <citation type="journal article" date="2020" name="mSystems">
        <title>Genome- and Community-Level Interaction Insights into Carbon Utilization and Element Cycling Functions of Hydrothermarchaeota in Hydrothermal Sediment.</title>
        <authorList>
            <person name="Zhou Z."/>
            <person name="Liu Y."/>
            <person name="Xu W."/>
            <person name="Pan J."/>
            <person name="Luo Z.H."/>
            <person name="Li M."/>
        </authorList>
    </citation>
    <scope>NUCLEOTIDE SEQUENCE [LARGE SCALE GENOMIC DNA]</scope>
    <source>
        <strain evidence="1">SpSt-611</strain>
    </source>
</reference>
<dbReference type="EMBL" id="DTAB01000040">
    <property type="protein sequence ID" value="HGN84684.1"/>
    <property type="molecule type" value="Genomic_DNA"/>
</dbReference>
<proteinExistence type="predicted"/>
<evidence type="ECO:0000313" key="1">
    <source>
        <dbReference type="EMBL" id="HGN84684.1"/>
    </source>
</evidence>
<dbReference type="AlphaFoldDB" id="A0A7V4AKU6"/>
<gene>
    <name evidence="1" type="ORF">ENT80_00635</name>
</gene>
<protein>
    <submittedName>
        <fullName evidence="1">Uncharacterized protein</fullName>
    </submittedName>
</protein>